<keyword evidence="3 5" id="KW-0808">Transferase</keyword>
<sequence>MKTNEDKDFNYWIEKGKEMVAERRQRIARAKKWKFDTVATHGLYDLNQALTWNNGSIMEPAYLTPAQAYLNSAEMEVALSYQMPNWCYSRIANPSSFFLEEASALLETYGSDIQGTCLATASGISAIRTATDPFLVKDGNFPKPNIVSSAKVYGGTFQQFRVRRHIEQGIEVRWVKEPENLGEWASMIDENTRFVYGEFPSNPSVAIFDISEVAKLAHENGIPLIVDSTCASPVLTRPLTLGADIVVHSASKVISGSGTSIIGFVISKMNITSKIGTDEMKEDFAAWAKFWPFRDNGPALHSMAAILTLNDMRTLRMRMEQMSNSTLALARYLEKHPKIDRVHYPGLESYPAYNLAKKYMKLVDSGENMFGFMLAVEIKEDTPGASTNTRKFYDALQLAWRAADLGRVKTVATLNAISTHQQQGEEGRALAAVKPNTCRIACGVEHVDDIIDDIEQALRKV</sequence>
<dbReference type="GO" id="GO:0006535">
    <property type="term" value="P:cysteine biosynthetic process from serine"/>
    <property type="evidence" value="ECO:0007669"/>
    <property type="project" value="TreeGrafter"/>
</dbReference>
<dbReference type="GO" id="GO:0003961">
    <property type="term" value="F:O-acetylhomoserine aminocarboxypropyltransferase activity"/>
    <property type="evidence" value="ECO:0007669"/>
    <property type="project" value="UniProtKB-EC"/>
</dbReference>
<dbReference type="SUPFAM" id="SSF53383">
    <property type="entry name" value="PLP-dependent transferases"/>
    <property type="match status" value="1"/>
</dbReference>
<name>A0A3B0T3M7_9ZZZZ</name>
<evidence type="ECO:0000313" key="5">
    <source>
        <dbReference type="EMBL" id="VAW12548.1"/>
    </source>
</evidence>
<dbReference type="GO" id="GO:0004124">
    <property type="term" value="F:cysteine synthase activity"/>
    <property type="evidence" value="ECO:0007669"/>
    <property type="project" value="TreeGrafter"/>
</dbReference>
<comment type="cofactor">
    <cofactor evidence="1">
        <name>pyridoxal 5'-phosphate</name>
        <dbReference type="ChEBI" id="CHEBI:597326"/>
    </cofactor>
</comment>
<dbReference type="InterPro" id="IPR015424">
    <property type="entry name" value="PyrdxlP-dep_Trfase"/>
</dbReference>
<dbReference type="InterPro" id="IPR000277">
    <property type="entry name" value="Cys/Met-Metab_PyrdxlP-dep_enz"/>
</dbReference>
<proteinExistence type="inferred from homology"/>
<dbReference type="EC" id="2.5.1.48" evidence="5"/>
<comment type="similarity">
    <text evidence="2">Belongs to the trans-sulfuration enzymes family.</text>
</comment>
<dbReference type="EC" id="2.5.1.49" evidence="5"/>
<accession>A0A3B0T3M7</accession>
<keyword evidence="4" id="KW-0663">Pyridoxal phosphate</keyword>
<dbReference type="Gene3D" id="3.40.640.10">
    <property type="entry name" value="Type I PLP-dependent aspartate aminotransferase-like (Major domain)"/>
    <property type="match status" value="1"/>
</dbReference>
<dbReference type="PIRSF" id="PIRSF001434">
    <property type="entry name" value="CGS"/>
    <property type="match status" value="1"/>
</dbReference>
<dbReference type="InterPro" id="IPR015422">
    <property type="entry name" value="PyrdxlP-dep_Trfase_small"/>
</dbReference>
<dbReference type="Pfam" id="PF01053">
    <property type="entry name" value="Cys_Met_Meta_PP"/>
    <property type="match status" value="1"/>
</dbReference>
<dbReference type="PANTHER" id="PTHR43797">
    <property type="entry name" value="HOMOCYSTEINE/CYSTEINE SYNTHASE"/>
    <property type="match status" value="1"/>
</dbReference>
<dbReference type="EMBL" id="UOEP01000003">
    <property type="protein sequence ID" value="VAW12548.1"/>
    <property type="molecule type" value="Genomic_DNA"/>
</dbReference>
<reference evidence="5" key="1">
    <citation type="submission" date="2018-06" db="EMBL/GenBank/DDBJ databases">
        <authorList>
            <person name="Zhirakovskaya E."/>
        </authorList>
    </citation>
    <scope>NUCLEOTIDE SEQUENCE</scope>
</reference>
<dbReference type="GO" id="GO:0019346">
    <property type="term" value="P:transsulfuration"/>
    <property type="evidence" value="ECO:0007669"/>
    <property type="project" value="InterPro"/>
</dbReference>
<protein>
    <submittedName>
        <fullName evidence="5">O-acetylhomoserine sulfhydrylase / O-succinylhomoserine sulfhydrylase</fullName>
        <ecNumber evidence="5">2.5.1.48</ecNumber>
        <ecNumber evidence="5">2.5.1.49</ecNumber>
    </submittedName>
</protein>
<dbReference type="GO" id="GO:0005737">
    <property type="term" value="C:cytoplasm"/>
    <property type="evidence" value="ECO:0007669"/>
    <property type="project" value="TreeGrafter"/>
</dbReference>
<evidence type="ECO:0000256" key="2">
    <source>
        <dbReference type="ARBA" id="ARBA00009077"/>
    </source>
</evidence>
<dbReference type="GO" id="GO:0071269">
    <property type="term" value="P:L-homocysteine biosynthetic process"/>
    <property type="evidence" value="ECO:0007669"/>
    <property type="project" value="TreeGrafter"/>
</dbReference>
<dbReference type="PANTHER" id="PTHR43797:SF2">
    <property type="entry name" value="HOMOCYSTEINE_CYSTEINE SYNTHASE"/>
    <property type="match status" value="1"/>
</dbReference>
<dbReference type="Gene3D" id="3.90.1150.10">
    <property type="entry name" value="Aspartate Aminotransferase, domain 1"/>
    <property type="match status" value="1"/>
</dbReference>
<evidence type="ECO:0000256" key="4">
    <source>
        <dbReference type="ARBA" id="ARBA00022898"/>
    </source>
</evidence>
<dbReference type="InterPro" id="IPR015421">
    <property type="entry name" value="PyrdxlP-dep_Trfase_major"/>
</dbReference>
<organism evidence="5">
    <name type="scientific">hydrothermal vent metagenome</name>
    <dbReference type="NCBI Taxonomy" id="652676"/>
    <lineage>
        <taxon>unclassified sequences</taxon>
        <taxon>metagenomes</taxon>
        <taxon>ecological metagenomes</taxon>
    </lineage>
</organism>
<dbReference type="InterPro" id="IPR006235">
    <property type="entry name" value="OAc-hSer/O-AcSer_sulfhydrylase"/>
</dbReference>
<dbReference type="GO" id="GO:0003962">
    <property type="term" value="F:cystathionine gamma-synthase activity"/>
    <property type="evidence" value="ECO:0007669"/>
    <property type="project" value="UniProtKB-EC"/>
</dbReference>
<evidence type="ECO:0000256" key="1">
    <source>
        <dbReference type="ARBA" id="ARBA00001933"/>
    </source>
</evidence>
<dbReference type="AlphaFoldDB" id="A0A3B0T3M7"/>
<dbReference type="GO" id="GO:0030170">
    <property type="term" value="F:pyridoxal phosphate binding"/>
    <property type="evidence" value="ECO:0007669"/>
    <property type="project" value="InterPro"/>
</dbReference>
<gene>
    <name evidence="5" type="ORF">MNBD_BACTEROID01-1246</name>
</gene>
<evidence type="ECO:0000256" key="3">
    <source>
        <dbReference type="ARBA" id="ARBA00022679"/>
    </source>
</evidence>